<accession>A0A147BTH9</accession>
<dbReference type="AlphaFoldDB" id="A0A147BTH9"/>
<sequence>QYIGQTGRCLNDRLREHQMDAERAASDSQHPIVIHGRKCPGCAPNFAGTTAMGGHCERVGREIIEAYRGATSPQNISTPSISLSRKKIIFLRPTMEAER</sequence>
<feature type="non-terminal residue" evidence="1">
    <location>
        <position position="1"/>
    </location>
</feature>
<protein>
    <submittedName>
        <fullName evidence="1">Putative tick transposon</fullName>
    </submittedName>
</protein>
<organism evidence="1">
    <name type="scientific">Ixodes ricinus</name>
    <name type="common">Common tick</name>
    <name type="synonym">Acarus ricinus</name>
    <dbReference type="NCBI Taxonomy" id="34613"/>
    <lineage>
        <taxon>Eukaryota</taxon>
        <taxon>Metazoa</taxon>
        <taxon>Ecdysozoa</taxon>
        <taxon>Arthropoda</taxon>
        <taxon>Chelicerata</taxon>
        <taxon>Arachnida</taxon>
        <taxon>Acari</taxon>
        <taxon>Parasitiformes</taxon>
        <taxon>Ixodida</taxon>
        <taxon>Ixodoidea</taxon>
        <taxon>Ixodidae</taxon>
        <taxon>Ixodinae</taxon>
        <taxon>Ixodes</taxon>
    </lineage>
</organism>
<name>A0A147BTH9_IXORI</name>
<dbReference type="EMBL" id="GEGO01001357">
    <property type="protein sequence ID" value="JAR94047.1"/>
    <property type="molecule type" value="Transcribed_RNA"/>
</dbReference>
<proteinExistence type="predicted"/>
<reference evidence="1" key="1">
    <citation type="journal article" date="2018" name="PLoS Negl. Trop. Dis.">
        <title>Sialome diversity of ticks revealed by RNAseq of single tick salivary glands.</title>
        <authorList>
            <person name="Perner J."/>
            <person name="Kropackova S."/>
            <person name="Kopacek P."/>
            <person name="Ribeiro J.M."/>
        </authorList>
    </citation>
    <scope>NUCLEOTIDE SEQUENCE</scope>
    <source>
        <strain evidence="1">Siblings of single egg batch collected in Ceske Budejovice</strain>
        <tissue evidence="1">Salivary glands</tissue>
    </source>
</reference>
<evidence type="ECO:0000313" key="1">
    <source>
        <dbReference type="EMBL" id="JAR94047.1"/>
    </source>
</evidence>